<accession>A0A1W1WTQ2</accession>
<dbReference type="PANTHER" id="PTHR30055:SF237">
    <property type="entry name" value="TRANSCRIPTIONAL REPRESSOR MCE3R"/>
    <property type="match status" value="1"/>
</dbReference>
<dbReference type="SUPFAM" id="SSF48498">
    <property type="entry name" value="Tetracyclin repressor-like, C-terminal domain"/>
    <property type="match status" value="1"/>
</dbReference>
<gene>
    <name evidence="4" type="ORF">SAMN05660197_1479</name>
</gene>
<protein>
    <submittedName>
        <fullName evidence="4">Transcriptional regulator, TetR family</fullName>
    </submittedName>
</protein>
<keyword evidence="5" id="KW-1185">Reference proteome</keyword>
<dbReference type="GO" id="GO:0000976">
    <property type="term" value="F:transcription cis-regulatory region binding"/>
    <property type="evidence" value="ECO:0007669"/>
    <property type="project" value="TreeGrafter"/>
</dbReference>
<dbReference type="OrthoDB" id="9793734at2"/>
<dbReference type="InterPro" id="IPR001647">
    <property type="entry name" value="HTH_TetR"/>
</dbReference>
<evidence type="ECO:0000256" key="2">
    <source>
        <dbReference type="PROSITE-ProRule" id="PRU00335"/>
    </source>
</evidence>
<dbReference type="InterPro" id="IPR009057">
    <property type="entry name" value="Homeodomain-like_sf"/>
</dbReference>
<dbReference type="Pfam" id="PF00440">
    <property type="entry name" value="TetR_N"/>
    <property type="match status" value="1"/>
</dbReference>
<dbReference type="RefSeq" id="WP_084275873.1">
    <property type="nucleotide sequence ID" value="NZ_AP026671.1"/>
</dbReference>
<dbReference type="Gene3D" id="1.10.357.10">
    <property type="entry name" value="Tetracycline Repressor, domain 2"/>
    <property type="match status" value="1"/>
</dbReference>
<dbReference type="EMBL" id="FWWZ01000001">
    <property type="protein sequence ID" value="SMC09657.1"/>
    <property type="molecule type" value="Genomic_DNA"/>
</dbReference>
<feature type="DNA-binding region" description="H-T-H motif" evidence="2">
    <location>
        <begin position="34"/>
        <end position="53"/>
    </location>
</feature>
<feature type="domain" description="HTH tetR-type" evidence="3">
    <location>
        <begin position="11"/>
        <end position="71"/>
    </location>
</feature>
<dbReference type="InterPro" id="IPR050109">
    <property type="entry name" value="HTH-type_TetR-like_transc_reg"/>
</dbReference>
<dbReference type="InterPro" id="IPR039536">
    <property type="entry name" value="TetR_C_Proteobacteria"/>
</dbReference>
<evidence type="ECO:0000256" key="1">
    <source>
        <dbReference type="ARBA" id="ARBA00023125"/>
    </source>
</evidence>
<dbReference type="GO" id="GO:0003700">
    <property type="term" value="F:DNA-binding transcription factor activity"/>
    <property type="evidence" value="ECO:0007669"/>
    <property type="project" value="TreeGrafter"/>
</dbReference>
<proteinExistence type="predicted"/>
<dbReference type="InterPro" id="IPR036271">
    <property type="entry name" value="Tet_transcr_reg_TetR-rel_C_sf"/>
</dbReference>
<dbReference type="PRINTS" id="PR00455">
    <property type="entry name" value="HTHTETR"/>
</dbReference>
<evidence type="ECO:0000313" key="4">
    <source>
        <dbReference type="EMBL" id="SMC09657.1"/>
    </source>
</evidence>
<evidence type="ECO:0000259" key="3">
    <source>
        <dbReference type="PROSITE" id="PS50977"/>
    </source>
</evidence>
<reference evidence="5" key="1">
    <citation type="submission" date="2017-04" db="EMBL/GenBank/DDBJ databases">
        <authorList>
            <person name="Varghese N."/>
            <person name="Submissions S."/>
        </authorList>
    </citation>
    <scope>NUCLEOTIDE SEQUENCE [LARGE SCALE GENOMIC DNA]</scope>
    <source>
        <strain evidence="5">DSM 16512</strain>
    </source>
</reference>
<dbReference type="STRING" id="1069081.SAMN05660197_1479"/>
<sequence>MDAQIEAIKKGSTKEKILDAALELIAQMGYQKASMRKIAKKVGLRESAIYNHYKNKEEIFFAIMQKLFVTDFDNFFLKKPPQEHAHRGKRYLYEYVATIKLISFDPKHEKLFRIVLWELMENSEVRKMFLEHFFDKNIKNLAEAFFLMMQKGLIRSGDPMLTAQEFFAPLFYFRIQILLFKMENRSTTHLSTIFEKHVDFFWEGVCINSFEPT</sequence>
<dbReference type="PROSITE" id="PS50977">
    <property type="entry name" value="HTH_TETR_2"/>
    <property type="match status" value="1"/>
</dbReference>
<dbReference type="AlphaFoldDB" id="A0A1W1WTQ2"/>
<keyword evidence="1 2" id="KW-0238">DNA-binding</keyword>
<dbReference type="Proteomes" id="UP000192602">
    <property type="component" value="Unassembled WGS sequence"/>
</dbReference>
<dbReference type="PANTHER" id="PTHR30055">
    <property type="entry name" value="HTH-TYPE TRANSCRIPTIONAL REGULATOR RUTR"/>
    <property type="match status" value="1"/>
</dbReference>
<dbReference type="SUPFAM" id="SSF46689">
    <property type="entry name" value="Homeodomain-like"/>
    <property type="match status" value="1"/>
</dbReference>
<organism evidence="4 5">
    <name type="scientific">Nitratiruptor tergarcus DSM 16512</name>
    <dbReference type="NCBI Taxonomy" id="1069081"/>
    <lineage>
        <taxon>Bacteria</taxon>
        <taxon>Pseudomonadati</taxon>
        <taxon>Campylobacterota</taxon>
        <taxon>Epsilonproteobacteria</taxon>
        <taxon>Nautiliales</taxon>
        <taxon>Nitratiruptoraceae</taxon>
        <taxon>Nitratiruptor</taxon>
    </lineage>
</organism>
<evidence type="ECO:0000313" key="5">
    <source>
        <dbReference type="Proteomes" id="UP000192602"/>
    </source>
</evidence>
<dbReference type="Pfam" id="PF14246">
    <property type="entry name" value="TetR_C_7"/>
    <property type="match status" value="1"/>
</dbReference>
<name>A0A1W1WTQ2_9BACT</name>